<evidence type="ECO:0000256" key="4">
    <source>
        <dbReference type="ARBA" id="ARBA00022475"/>
    </source>
</evidence>
<feature type="transmembrane region" description="Helical" evidence="8">
    <location>
        <begin position="279"/>
        <end position="302"/>
    </location>
</feature>
<evidence type="ECO:0000256" key="7">
    <source>
        <dbReference type="ARBA" id="ARBA00023136"/>
    </source>
</evidence>
<dbReference type="EMBL" id="JANCLT010000003">
    <property type="protein sequence ID" value="MCP8968265.1"/>
    <property type="molecule type" value="Genomic_DNA"/>
</dbReference>
<keyword evidence="10" id="KW-1185">Reference proteome</keyword>
<dbReference type="Proteomes" id="UP001156102">
    <property type="component" value="Unassembled WGS sequence"/>
</dbReference>
<dbReference type="RefSeq" id="WP_254758181.1">
    <property type="nucleotide sequence ID" value="NZ_JANCLT010000003.1"/>
</dbReference>
<keyword evidence="5 8" id="KW-0812">Transmembrane</keyword>
<evidence type="ECO:0000256" key="3">
    <source>
        <dbReference type="ARBA" id="ARBA00022448"/>
    </source>
</evidence>
<feature type="transmembrane region" description="Helical" evidence="8">
    <location>
        <begin position="314"/>
        <end position="332"/>
    </location>
</feature>
<accession>A0AA41X8E7</accession>
<evidence type="ECO:0000256" key="5">
    <source>
        <dbReference type="ARBA" id="ARBA00022692"/>
    </source>
</evidence>
<dbReference type="AlphaFoldDB" id="A0AA41X8E7"/>
<comment type="caution">
    <text evidence="9">The sequence shown here is derived from an EMBL/GenBank/DDBJ whole genome shotgun (WGS) entry which is preliminary data.</text>
</comment>
<comment type="subcellular location">
    <subcellularLocation>
        <location evidence="1">Cell membrane</location>
        <topology evidence="1">Multi-pass membrane protein</topology>
    </subcellularLocation>
</comment>
<dbReference type="GO" id="GO:0042910">
    <property type="term" value="F:xenobiotic transmembrane transporter activity"/>
    <property type="evidence" value="ECO:0007669"/>
    <property type="project" value="InterPro"/>
</dbReference>
<keyword evidence="4" id="KW-1003">Cell membrane</keyword>
<dbReference type="NCBIfam" id="TIGR00797">
    <property type="entry name" value="matE"/>
    <property type="match status" value="1"/>
</dbReference>
<dbReference type="InterPro" id="IPR002528">
    <property type="entry name" value="MATE_fam"/>
</dbReference>
<dbReference type="InterPro" id="IPR047135">
    <property type="entry name" value="YsiQ"/>
</dbReference>
<dbReference type="PANTHER" id="PTHR42925:SF1">
    <property type="entry name" value="VIRULENCE FACTOR MVIN"/>
    <property type="match status" value="1"/>
</dbReference>
<feature type="transmembrane region" description="Helical" evidence="8">
    <location>
        <begin position="382"/>
        <end position="402"/>
    </location>
</feature>
<evidence type="ECO:0000256" key="6">
    <source>
        <dbReference type="ARBA" id="ARBA00022989"/>
    </source>
</evidence>
<reference evidence="9" key="1">
    <citation type="submission" date="2022-07" db="EMBL/GenBank/DDBJ databases">
        <authorList>
            <person name="Li W.-J."/>
            <person name="Deng Q.-Q."/>
        </authorList>
    </citation>
    <scope>NUCLEOTIDE SEQUENCE</scope>
    <source>
        <strain evidence="9">SYSU M60031</strain>
    </source>
</reference>
<protein>
    <submittedName>
        <fullName evidence="9">MATE family efflux transporter</fullName>
    </submittedName>
</protein>
<evidence type="ECO:0000256" key="2">
    <source>
        <dbReference type="ARBA" id="ARBA00010199"/>
    </source>
</evidence>
<keyword evidence="7 8" id="KW-0472">Membrane</keyword>
<name>A0AA41X8E7_9BACI</name>
<dbReference type="GO" id="GO:0015297">
    <property type="term" value="F:antiporter activity"/>
    <property type="evidence" value="ECO:0007669"/>
    <property type="project" value="InterPro"/>
</dbReference>
<comment type="similarity">
    <text evidence="2">Belongs to the multi antimicrobial extrusion (MATE) (TC 2.A.66.1) family.</text>
</comment>
<dbReference type="InterPro" id="IPR048279">
    <property type="entry name" value="MdtK-like"/>
</dbReference>
<feature type="transmembrane region" description="Helical" evidence="8">
    <location>
        <begin position="160"/>
        <end position="179"/>
    </location>
</feature>
<proteinExistence type="inferred from homology"/>
<evidence type="ECO:0000313" key="9">
    <source>
        <dbReference type="EMBL" id="MCP8968265.1"/>
    </source>
</evidence>
<dbReference type="GO" id="GO:0005886">
    <property type="term" value="C:plasma membrane"/>
    <property type="evidence" value="ECO:0007669"/>
    <property type="project" value="UniProtKB-SubCell"/>
</dbReference>
<sequence>MTQKSAPSLSLFKITWPIFIEVLLYMLMGNADTLMLSQYSDDSVAAVGVANQVLNITIVMFGFVAAGTAILVAQHMGAKEEPTAKEVAVVSLIANAAFGLFISLFVFFLSKPILGAMGINHDLMPRAEAFLSVVGIFSFVQAIIMTVSAILRSYGYTRDTMFVTILMNILNVTGNYFVIFGPWDIPGEAGVAWSTSISRAIGLAIVFSLLFKRTGNMFRAVSLTPFPKHHLRNLLRIGVPAAGENLSYNASQVVITFFITMLGTQALTTKVYAQNLTMFIYLFGLAIGQGQQIIVGQLVGAGRYKEAYHSCLRGLKMSILVAACMAGVFSLFRNSLFSLFTDNASIIQTGATLVLLTMILEPGRAFNLVVISALRAAGDVKFPVYMGILSMWGVSIPLAYLFGIHFHLGLAGIWIGFIADEWLRGLLMLWRWRSRVWETKSFVAPKSLSESV</sequence>
<feature type="transmembrane region" description="Helical" evidence="8">
    <location>
        <begin position="129"/>
        <end position="151"/>
    </location>
</feature>
<feature type="transmembrane region" description="Helical" evidence="8">
    <location>
        <begin position="408"/>
        <end position="430"/>
    </location>
</feature>
<dbReference type="CDD" id="cd13134">
    <property type="entry name" value="MATE_like_8"/>
    <property type="match status" value="1"/>
</dbReference>
<feature type="transmembrane region" description="Helical" evidence="8">
    <location>
        <begin position="253"/>
        <end position="273"/>
    </location>
</feature>
<keyword evidence="3" id="KW-0813">Transport</keyword>
<feature type="transmembrane region" description="Helical" evidence="8">
    <location>
        <begin position="191"/>
        <end position="211"/>
    </location>
</feature>
<feature type="transmembrane region" description="Helical" evidence="8">
    <location>
        <begin position="49"/>
        <end position="75"/>
    </location>
</feature>
<evidence type="ECO:0000256" key="1">
    <source>
        <dbReference type="ARBA" id="ARBA00004651"/>
    </source>
</evidence>
<evidence type="ECO:0000256" key="8">
    <source>
        <dbReference type="SAM" id="Phobius"/>
    </source>
</evidence>
<dbReference type="Pfam" id="PF01554">
    <property type="entry name" value="MatE"/>
    <property type="match status" value="2"/>
</dbReference>
<feature type="transmembrane region" description="Helical" evidence="8">
    <location>
        <begin position="344"/>
        <end position="361"/>
    </location>
</feature>
<evidence type="ECO:0000313" key="10">
    <source>
        <dbReference type="Proteomes" id="UP001156102"/>
    </source>
</evidence>
<feature type="transmembrane region" description="Helical" evidence="8">
    <location>
        <begin position="87"/>
        <end position="109"/>
    </location>
</feature>
<feature type="transmembrane region" description="Helical" evidence="8">
    <location>
        <begin position="12"/>
        <end position="29"/>
    </location>
</feature>
<dbReference type="PANTHER" id="PTHR42925">
    <property type="entry name" value="MULTIDRUG AND TOXIN EFFLUX PROTEIN MATE FAMILY"/>
    <property type="match status" value="1"/>
</dbReference>
<organism evidence="9 10">
    <name type="scientific">Ectobacillus ponti</name>
    <dbReference type="NCBI Taxonomy" id="2961894"/>
    <lineage>
        <taxon>Bacteria</taxon>
        <taxon>Bacillati</taxon>
        <taxon>Bacillota</taxon>
        <taxon>Bacilli</taxon>
        <taxon>Bacillales</taxon>
        <taxon>Bacillaceae</taxon>
        <taxon>Ectobacillus</taxon>
    </lineage>
</organism>
<gene>
    <name evidence="9" type="ORF">NK662_06890</name>
</gene>
<dbReference type="PIRSF" id="PIRSF006603">
    <property type="entry name" value="DinF"/>
    <property type="match status" value="1"/>
</dbReference>
<keyword evidence="6 8" id="KW-1133">Transmembrane helix</keyword>